<evidence type="ECO:0000259" key="5">
    <source>
        <dbReference type="PROSITE" id="PS50893"/>
    </source>
</evidence>
<proteinExistence type="predicted"/>
<keyword evidence="3" id="KW-0547">Nucleotide-binding</keyword>
<dbReference type="InterPro" id="IPR027417">
    <property type="entry name" value="P-loop_NTPase"/>
</dbReference>
<accession>A0A4R6KMI6</accession>
<reference evidence="6 7" key="1">
    <citation type="submission" date="2019-03" db="EMBL/GenBank/DDBJ databases">
        <title>Genomic Encyclopedia of Type Strains, Phase III (KMG-III): the genomes of soil and plant-associated and newly described type strains.</title>
        <authorList>
            <person name="Whitman W."/>
        </authorList>
    </citation>
    <scope>NUCLEOTIDE SEQUENCE [LARGE SCALE GENOMIC DNA]</scope>
    <source>
        <strain evidence="6 7">VKM Ac-2527</strain>
    </source>
</reference>
<dbReference type="CDD" id="cd03216">
    <property type="entry name" value="ABC_Carb_Monos_I"/>
    <property type="match status" value="1"/>
</dbReference>
<feature type="domain" description="ABC transporter" evidence="5">
    <location>
        <begin position="15"/>
        <end position="255"/>
    </location>
</feature>
<keyword evidence="4 6" id="KW-0067">ATP-binding</keyword>
<evidence type="ECO:0000256" key="4">
    <source>
        <dbReference type="ARBA" id="ARBA00022840"/>
    </source>
</evidence>
<dbReference type="Gene3D" id="3.40.50.300">
    <property type="entry name" value="P-loop containing nucleotide triphosphate hydrolases"/>
    <property type="match status" value="2"/>
</dbReference>
<dbReference type="PROSITE" id="PS00211">
    <property type="entry name" value="ABC_TRANSPORTER_1"/>
    <property type="match status" value="1"/>
</dbReference>
<dbReference type="SUPFAM" id="SSF52540">
    <property type="entry name" value="P-loop containing nucleoside triphosphate hydrolases"/>
    <property type="match status" value="2"/>
</dbReference>
<dbReference type="GO" id="GO:0005524">
    <property type="term" value="F:ATP binding"/>
    <property type="evidence" value="ECO:0007669"/>
    <property type="project" value="UniProtKB-KW"/>
</dbReference>
<dbReference type="EMBL" id="SNWQ01000004">
    <property type="protein sequence ID" value="TDO50545.1"/>
    <property type="molecule type" value="Genomic_DNA"/>
</dbReference>
<protein>
    <submittedName>
        <fullName evidence="6">Ribose transport system ATP-binding protein</fullName>
    </submittedName>
</protein>
<evidence type="ECO:0000313" key="7">
    <source>
        <dbReference type="Proteomes" id="UP000295388"/>
    </source>
</evidence>
<dbReference type="GO" id="GO:0016887">
    <property type="term" value="F:ATP hydrolysis activity"/>
    <property type="evidence" value="ECO:0007669"/>
    <property type="project" value="InterPro"/>
</dbReference>
<dbReference type="PROSITE" id="PS50893">
    <property type="entry name" value="ABC_TRANSPORTER_2"/>
    <property type="match status" value="2"/>
</dbReference>
<dbReference type="CDD" id="cd03215">
    <property type="entry name" value="ABC_Carb_Monos_II"/>
    <property type="match status" value="1"/>
</dbReference>
<name>A0A4R6KMI6_9ACTN</name>
<dbReference type="Pfam" id="PF00005">
    <property type="entry name" value="ABC_tran"/>
    <property type="match status" value="2"/>
</dbReference>
<dbReference type="PANTHER" id="PTHR43790">
    <property type="entry name" value="CARBOHYDRATE TRANSPORT ATP-BINDING PROTEIN MG119-RELATED"/>
    <property type="match status" value="1"/>
</dbReference>
<dbReference type="SMART" id="SM00382">
    <property type="entry name" value="AAA"/>
    <property type="match status" value="2"/>
</dbReference>
<dbReference type="PANTHER" id="PTHR43790:SF9">
    <property type="entry name" value="GALACTOFURANOSE TRANSPORTER ATP-BINDING PROTEIN YTFR"/>
    <property type="match status" value="1"/>
</dbReference>
<sequence length="517" mass="55046">MTSTRTSPSPTQPVLAVAGVSKCFGAHRALDSLTFDVKPGEVHALVGHNGSGKSTFVKVLSGFHTPEPGYRAAVAGVPMTLGSARAAHDTGLRFVHQELGLVDNLSVADNVLLGSAFPTRRLGRIDWTRARRQAADLLDRLGYSLDVCQPVAGLSPIHRTAVGIARAMHGDTPPHVLVLDEPTAALPTSGVAGLFDVVRRLQADGIGVIYISHHLDEVFEIADRVTVLRDGQHVATVPIDELDTDRLIELIVGKTVDLGRTAAKVGVDQAPVLEVRDLYAAGLAGVDFGVSAGEVVGIAGIAGSGRETVAGAVFGSLPRTGTVSVDGAEIRPERPERAIEAGLGYIGADRAVTGLIPFLSIRENLTLPRLDAVLRGFFLSPQREARDVRQWLQRVDIRPADPEKRADQLSGGNQQKVLLARWLRSLPRVLLIDEPTQGVDVGAVERIYQVIRQAAAREVSFVVSSSNSDELVALCNRVLVLSRGCVVGELSGTALTREAIDRACLTGALTDPMENLR</sequence>
<dbReference type="InterPro" id="IPR050107">
    <property type="entry name" value="ABC_carbohydrate_import_ATPase"/>
</dbReference>
<dbReference type="InterPro" id="IPR003439">
    <property type="entry name" value="ABC_transporter-like_ATP-bd"/>
</dbReference>
<dbReference type="InterPro" id="IPR003593">
    <property type="entry name" value="AAA+_ATPase"/>
</dbReference>
<dbReference type="InterPro" id="IPR017871">
    <property type="entry name" value="ABC_transporter-like_CS"/>
</dbReference>
<feature type="domain" description="ABC transporter" evidence="5">
    <location>
        <begin position="267"/>
        <end position="508"/>
    </location>
</feature>
<evidence type="ECO:0000256" key="2">
    <source>
        <dbReference type="ARBA" id="ARBA00022737"/>
    </source>
</evidence>
<organism evidence="6 7">
    <name type="scientific">Kribbella caucasensis</name>
    <dbReference type="NCBI Taxonomy" id="2512215"/>
    <lineage>
        <taxon>Bacteria</taxon>
        <taxon>Bacillati</taxon>
        <taxon>Actinomycetota</taxon>
        <taxon>Actinomycetes</taxon>
        <taxon>Propionibacteriales</taxon>
        <taxon>Kribbellaceae</taxon>
        <taxon>Kribbella</taxon>
    </lineage>
</organism>
<keyword evidence="1" id="KW-0813">Transport</keyword>
<keyword evidence="7" id="KW-1185">Reference proteome</keyword>
<evidence type="ECO:0000256" key="1">
    <source>
        <dbReference type="ARBA" id="ARBA00022448"/>
    </source>
</evidence>
<comment type="caution">
    <text evidence="6">The sequence shown here is derived from an EMBL/GenBank/DDBJ whole genome shotgun (WGS) entry which is preliminary data.</text>
</comment>
<evidence type="ECO:0000313" key="6">
    <source>
        <dbReference type="EMBL" id="TDO50545.1"/>
    </source>
</evidence>
<evidence type="ECO:0000256" key="3">
    <source>
        <dbReference type="ARBA" id="ARBA00022741"/>
    </source>
</evidence>
<keyword evidence="2" id="KW-0677">Repeat</keyword>
<gene>
    <name evidence="6" type="ORF">EV643_10437</name>
</gene>
<dbReference type="Proteomes" id="UP000295388">
    <property type="component" value="Unassembled WGS sequence"/>
</dbReference>
<dbReference type="AlphaFoldDB" id="A0A4R6KMI6"/>